<comment type="caution">
    <text evidence="1">The sequence shown here is derived from an EMBL/GenBank/DDBJ whole genome shotgun (WGS) entry which is preliminary data.</text>
</comment>
<dbReference type="EMBL" id="JYDW01000160">
    <property type="protein sequence ID" value="KRZ53592.1"/>
    <property type="molecule type" value="Genomic_DNA"/>
</dbReference>
<gene>
    <name evidence="1" type="ORF">T02_44</name>
</gene>
<proteinExistence type="predicted"/>
<organism evidence="1 2">
    <name type="scientific">Trichinella nativa</name>
    <dbReference type="NCBI Taxonomy" id="6335"/>
    <lineage>
        <taxon>Eukaryota</taxon>
        <taxon>Metazoa</taxon>
        <taxon>Ecdysozoa</taxon>
        <taxon>Nematoda</taxon>
        <taxon>Enoplea</taxon>
        <taxon>Dorylaimia</taxon>
        <taxon>Trichinellida</taxon>
        <taxon>Trichinellidae</taxon>
        <taxon>Trichinella</taxon>
    </lineage>
</organism>
<sequence>MQPSAGDSANETALVFRVFNQGNSANKNLKLVDAQYLKNNAIRQRGIKLIMKRISDVILFRRGITLDCLNFEMVNIIRLTAEDETISPCTELFRNRSDINL</sequence>
<evidence type="ECO:0000313" key="2">
    <source>
        <dbReference type="Proteomes" id="UP000054721"/>
    </source>
</evidence>
<evidence type="ECO:0000313" key="1">
    <source>
        <dbReference type="EMBL" id="KRZ53592.1"/>
    </source>
</evidence>
<dbReference type="Proteomes" id="UP000054721">
    <property type="component" value="Unassembled WGS sequence"/>
</dbReference>
<keyword evidence="2" id="KW-1185">Reference proteome</keyword>
<name>A0A0V1L215_9BILA</name>
<dbReference type="AlphaFoldDB" id="A0A0V1L215"/>
<protein>
    <submittedName>
        <fullName evidence="1">Uncharacterized protein</fullName>
    </submittedName>
</protein>
<reference evidence="1 2" key="1">
    <citation type="submission" date="2015-05" db="EMBL/GenBank/DDBJ databases">
        <title>Evolution of Trichinella species and genotypes.</title>
        <authorList>
            <person name="Korhonen P.K."/>
            <person name="Edoardo P."/>
            <person name="Giuseppe L.R."/>
            <person name="Gasser R.B."/>
        </authorList>
    </citation>
    <scope>NUCLEOTIDE SEQUENCE [LARGE SCALE GENOMIC DNA]</scope>
    <source>
        <strain evidence="1">ISS10</strain>
    </source>
</reference>
<accession>A0A0V1L215</accession>